<feature type="transmembrane region" description="Helical" evidence="1">
    <location>
        <begin position="81"/>
        <end position="101"/>
    </location>
</feature>
<feature type="transmembrane region" description="Helical" evidence="1">
    <location>
        <begin position="6"/>
        <end position="27"/>
    </location>
</feature>
<keyword evidence="5" id="KW-1185">Reference proteome</keyword>
<keyword evidence="1" id="KW-0812">Transmembrane</keyword>
<protein>
    <submittedName>
        <fullName evidence="2">Uncharacterized protein</fullName>
    </submittedName>
</protein>
<gene>
    <name evidence="2" type="ORF">EHQ81_14305</name>
    <name evidence="3" type="ORF">EHQ82_18305</name>
</gene>
<reference evidence="4 5" key="2">
    <citation type="journal article" date="2019" name="PLoS Negl. Trop. Dis.">
        <title>Revisiting the worldwide diversity of Leptospira species in the environment.</title>
        <authorList>
            <person name="Vincent A.T."/>
            <person name="Schiettekatte O."/>
            <person name="Bourhy P."/>
            <person name="Veyrier F.J."/>
            <person name="Picardeau M."/>
        </authorList>
    </citation>
    <scope>NUCLEOTIDE SEQUENCE [LARGE SCALE GENOMIC DNA]</scope>
    <source>
        <strain evidence="2 4">201702405</strain>
        <strain evidence="5">201702406</strain>
    </source>
</reference>
<evidence type="ECO:0000313" key="2">
    <source>
        <dbReference type="EMBL" id="TGM12238.1"/>
    </source>
</evidence>
<dbReference type="RefSeq" id="WP_135628738.1">
    <property type="nucleotide sequence ID" value="NZ_RQGU01000130.1"/>
</dbReference>
<keyword evidence="1" id="KW-0472">Membrane</keyword>
<reference evidence="3" key="1">
    <citation type="submission" date="2018-10" db="EMBL/GenBank/DDBJ databases">
        <authorList>
            <person name="Vincent A.T."/>
            <person name="Schiettekatte O."/>
            <person name="Bourhy P."/>
            <person name="Veyrier F.J."/>
            <person name="Picardeau M."/>
        </authorList>
    </citation>
    <scope>NUCLEOTIDE SEQUENCE</scope>
    <source>
        <strain evidence="3">201702406</strain>
    </source>
</reference>
<proteinExistence type="predicted"/>
<dbReference type="Proteomes" id="UP000297832">
    <property type="component" value="Unassembled WGS sequence"/>
</dbReference>
<evidence type="ECO:0000313" key="5">
    <source>
        <dbReference type="Proteomes" id="UP000298057"/>
    </source>
</evidence>
<sequence>MDSKVHILISFIVFVFFVIGTFLFSYLDRRKIRKELEDPSGTLISPNERIIADRTKLLFIGIGLTLFGGYSVLFVRINTAYMIAVSIMLLAGIFILLLFLVKKSPSGYLQFSEEGLTIGLRNGSHTIPWAAFQSWEIAEVFGNISVLIVLKEPILDLIQIQSQDPNYILRVRKIFSQNFSLLEAHIMIMLGIWKISPEDIVFTLREYTNRGSQ</sequence>
<accession>A0A5F2BXB9</accession>
<evidence type="ECO:0000313" key="3">
    <source>
        <dbReference type="EMBL" id="TGM14719.1"/>
    </source>
</evidence>
<dbReference type="AlphaFoldDB" id="A0A5F2BXB9"/>
<name>A0A5F2BXB9_9LEPT</name>
<evidence type="ECO:0000313" key="4">
    <source>
        <dbReference type="Proteomes" id="UP000297832"/>
    </source>
</evidence>
<feature type="transmembrane region" description="Helical" evidence="1">
    <location>
        <begin position="57"/>
        <end position="75"/>
    </location>
</feature>
<dbReference type="EMBL" id="RQGV01000018">
    <property type="protein sequence ID" value="TGM12238.1"/>
    <property type="molecule type" value="Genomic_DNA"/>
</dbReference>
<organism evidence="2 4">
    <name type="scientific">Leptospira selangorensis</name>
    <dbReference type="NCBI Taxonomy" id="2484982"/>
    <lineage>
        <taxon>Bacteria</taxon>
        <taxon>Pseudomonadati</taxon>
        <taxon>Spirochaetota</taxon>
        <taxon>Spirochaetia</taxon>
        <taxon>Leptospirales</taxon>
        <taxon>Leptospiraceae</taxon>
        <taxon>Leptospira</taxon>
    </lineage>
</organism>
<dbReference type="Proteomes" id="UP000298057">
    <property type="component" value="Unassembled WGS sequence"/>
</dbReference>
<evidence type="ECO:0000256" key="1">
    <source>
        <dbReference type="SAM" id="Phobius"/>
    </source>
</evidence>
<keyword evidence="1" id="KW-1133">Transmembrane helix</keyword>
<comment type="caution">
    <text evidence="2">The sequence shown here is derived from an EMBL/GenBank/DDBJ whole genome shotgun (WGS) entry which is preliminary data.</text>
</comment>
<dbReference type="EMBL" id="RQGU01000130">
    <property type="protein sequence ID" value="TGM14719.1"/>
    <property type="molecule type" value="Genomic_DNA"/>
</dbReference>